<dbReference type="AlphaFoldDB" id="B0MKM2"/>
<protein>
    <submittedName>
        <fullName evidence="2">Uncharacterized protein</fullName>
    </submittedName>
</protein>
<evidence type="ECO:0000313" key="2">
    <source>
        <dbReference type="EMBL" id="EDS01706.1"/>
    </source>
</evidence>
<feature type="signal peptide" evidence="1">
    <location>
        <begin position="1"/>
        <end position="21"/>
    </location>
</feature>
<dbReference type="EMBL" id="ABCA03000032">
    <property type="protein sequence ID" value="EDS01706.1"/>
    <property type="molecule type" value="Genomic_DNA"/>
</dbReference>
<reference evidence="2" key="2">
    <citation type="submission" date="2014-06" db="EMBL/GenBank/DDBJ databases">
        <title>Draft genome sequence of Eubacterium siraeum (DSM 15702).</title>
        <authorList>
            <person name="Sudarsanam P."/>
            <person name="Ley R."/>
            <person name="Guruge J."/>
            <person name="Turnbaugh P.J."/>
            <person name="Mahowald M."/>
            <person name="Liep D."/>
            <person name="Gordon J."/>
        </authorList>
    </citation>
    <scope>NUCLEOTIDE SEQUENCE</scope>
    <source>
        <strain evidence="2">DSM 15702</strain>
    </source>
</reference>
<dbReference type="InterPro" id="IPR053749">
    <property type="entry name" value="TA_system-associated_sf"/>
</dbReference>
<feature type="chain" id="PRO_5002750412" evidence="1">
    <location>
        <begin position="22"/>
        <end position="207"/>
    </location>
</feature>
<proteinExistence type="predicted"/>
<gene>
    <name evidence="2" type="ORF">EUBSIR_00358</name>
</gene>
<organism evidence="2 3">
    <name type="scientific">[Eubacterium] siraeum DSM 15702</name>
    <dbReference type="NCBI Taxonomy" id="428128"/>
    <lineage>
        <taxon>Bacteria</taxon>
        <taxon>Bacillati</taxon>
        <taxon>Bacillota</taxon>
        <taxon>Clostridia</taxon>
        <taxon>Eubacteriales</taxon>
        <taxon>Oscillospiraceae</taxon>
        <taxon>Oscillospiraceae incertae sedis</taxon>
    </lineage>
</organism>
<comment type="caution">
    <text evidence="2">The sequence shown here is derived from an EMBL/GenBank/DDBJ whole genome shotgun (WGS) entry which is preliminary data.</text>
</comment>
<dbReference type="PROSITE" id="PS51257">
    <property type="entry name" value="PROKAR_LIPOPROTEIN"/>
    <property type="match status" value="1"/>
</dbReference>
<keyword evidence="3" id="KW-1185">Reference proteome</keyword>
<evidence type="ECO:0000256" key="1">
    <source>
        <dbReference type="SAM" id="SignalP"/>
    </source>
</evidence>
<reference evidence="2" key="1">
    <citation type="submission" date="2007-10" db="EMBL/GenBank/DDBJ databases">
        <authorList>
            <person name="Fulton L."/>
            <person name="Clifton S."/>
            <person name="Fulton B."/>
            <person name="Xu J."/>
            <person name="Minx P."/>
            <person name="Pepin K.H."/>
            <person name="Johnson M."/>
            <person name="Thiruvilangam P."/>
            <person name="Bhonagiri V."/>
            <person name="Nash W.E."/>
            <person name="Mardis E.R."/>
            <person name="Wilson R.K."/>
        </authorList>
    </citation>
    <scope>NUCLEOTIDE SEQUENCE [LARGE SCALE GENOMIC DNA]</scope>
    <source>
        <strain evidence="2">DSM 15702</strain>
    </source>
</reference>
<dbReference type="Gene3D" id="3.10.450.420">
    <property type="match status" value="1"/>
</dbReference>
<evidence type="ECO:0000313" key="3">
    <source>
        <dbReference type="Proteomes" id="UP000005326"/>
    </source>
</evidence>
<dbReference type="Proteomes" id="UP000005326">
    <property type="component" value="Unassembled WGS sequence"/>
</dbReference>
<accession>B0MKM2</accession>
<keyword evidence="1" id="KW-0732">Signal</keyword>
<sequence length="207" mass="22803">MKKKIALIALAVTAVLFTACAAENTPSAVSQRESSSAVSSEDKTTALTEEAAKETVKLNMPIADKFYAIYNRCSLPVDNSASVTDDNGFCYSPVESVYDTLASLKADTEKYFTKEYLDSTFYKNLADETAFYKDINGKLYKNTDAVSDGKNIWDTTACVISDITDTGFTATVPYLDLYEAHRSAKIEYLLDNGTYKINSWTLNLDAV</sequence>
<name>B0MKM2_9FIRM</name>